<evidence type="ECO:0000313" key="3">
    <source>
        <dbReference type="Proteomes" id="UP000263094"/>
    </source>
</evidence>
<dbReference type="SUPFAM" id="SSF54909">
    <property type="entry name" value="Dimeric alpha+beta barrel"/>
    <property type="match status" value="1"/>
</dbReference>
<proteinExistence type="predicted"/>
<name>A0A372LVV2_9ACTN</name>
<dbReference type="InterPro" id="IPR007138">
    <property type="entry name" value="ABM_dom"/>
</dbReference>
<accession>A0A372LVV2</accession>
<evidence type="ECO:0000259" key="1">
    <source>
        <dbReference type="PROSITE" id="PS51725"/>
    </source>
</evidence>
<dbReference type="Pfam" id="PF03992">
    <property type="entry name" value="ABM"/>
    <property type="match status" value="1"/>
</dbReference>
<dbReference type="PROSITE" id="PS51725">
    <property type="entry name" value="ABM"/>
    <property type="match status" value="1"/>
</dbReference>
<dbReference type="Gene3D" id="3.30.70.100">
    <property type="match status" value="1"/>
</dbReference>
<comment type="caution">
    <text evidence="2">The sequence shown here is derived from an EMBL/GenBank/DDBJ whole genome shotgun (WGS) entry which is preliminary data.</text>
</comment>
<dbReference type="InterPro" id="IPR011008">
    <property type="entry name" value="Dimeric_a/b-barrel"/>
</dbReference>
<keyword evidence="3" id="KW-1185">Reference proteome</keyword>
<reference evidence="2 3" key="1">
    <citation type="submission" date="2018-08" db="EMBL/GenBank/DDBJ databases">
        <title>Isolation, diversity and antifungal activity of Actinobacteria from wheat.</title>
        <authorList>
            <person name="Han C."/>
        </authorList>
    </citation>
    <scope>NUCLEOTIDE SEQUENCE [LARGE SCALE GENOMIC DNA]</scope>
    <source>
        <strain evidence="2 3">NEAU-YY421</strain>
    </source>
</reference>
<dbReference type="RefSeq" id="WP_128559479.1">
    <property type="nucleotide sequence ID" value="NZ_QUAK01000232.1"/>
</dbReference>
<sequence>MSTVAEPQDTHTRLAPKGRIVFLIRLKPRSVDRFLAAYEDVRHQVAENVPGHLMDQVCQSPTDPDNWMITSEWDSLDRFLDWEASTEHRTLIKPMRECIDRAHSLRFVVREETAPK</sequence>
<feature type="domain" description="ABM" evidence="1">
    <location>
        <begin position="18"/>
        <end position="107"/>
    </location>
</feature>
<dbReference type="GO" id="GO:0004497">
    <property type="term" value="F:monooxygenase activity"/>
    <property type="evidence" value="ECO:0007669"/>
    <property type="project" value="UniProtKB-KW"/>
</dbReference>
<gene>
    <name evidence="2" type="ORF">DY218_31035</name>
</gene>
<dbReference type="AlphaFoldDB" id="A0A372LVV2"/>
<keyword evidence="2" id="KW-0560">Oxidoreductase</keyword>
<dbReference type="Proteomes" id="UP000263094">
    <property type="component" value="Unassembled WGS sequence"/>
</dbReference>
<evidence type="ECO:0000313" key="2">
    <source>
        <dbReference type="EMBL" id="RFU82784.1"/>
    </source>
</evidence>
<dbReference type="EMBL" id="QUAK01000232">
    <property type="protein sequence ID" value="RFU82784.1"/>
    <property type="molecule type" value="Genomic_DNA"/>
</dbReference>
<organism evidence="2 3">
    <name type="scientific">Streptomyces triticagri</name>
    <dbReference type="NCBI Taxonomy" id="2293568"/>
    <lineage>
        <taxon>Bacteria</taxon>
        <taxon>Bacillati</taxon>
        <taxon>Actinomycetota</taxon>
        <taxon>Actinomycetes</taxon>
        <taxon>Kitasatosporales</taxon>
        <taxon>Streptomycetaceae</taxon>
        <taxon>Streptomyces</taxon>
    </lineage>
</organism>
<dbReference type="OrthoDB" id="4304335at2"/>
<protein>
    <submittedName>
        <fullName evidence="2">Antibiotic biosynthesis monooxygenase</fullName>
    </submittedName>
</protein>
<keyword evidence="2" id="KW-0503">Monooxygenase</keyword>